<gene>
    <name evidence="3" type="ORF">DCK97_06205</name>
</gene>
<dbReference type="GO" id="GO:0006635">
    <property type="term" value="P:fatty acid beta-oxidation"/>
    <property type="evidence" value="ECO:0007669"/>
    <property type="project" value="TreeGrafter"/>
</dbReference>
<dbReference type="PANTHER" id="PTHR11941:SF54">
    <property type="entry name" value="ENOYL-COA HYDRATASE, MITOCHONDRIAL"/>
    <property type="match status" value="1"/>
</dbReference>
<name>A0A3B9IGK1_9PROT</name>
<evidence type="ECO:0000256" key="1">
    <source>
        <dbReference type="ARBA" id="ARBA00005254"/>
    </source>
</evidence>
<dbReference type="CDD" id="cd06558">
    <property type="entry name" value="crotonase-like"/>
    <property type="match status" value="1"/>
</dbReference>
<dbReference type="PROSITE" id="PS00166">
    <property type="entry name" value="ENOYL_COA_HYDRATASE"/>
    <property type="match status" value="1"/>
</dbReference>
<dbReference type="PANTHER" id="PTHR11941">
    <property type="entry name" value="ENOYL-COA HYDRATASE-RELATED"/>
    <property type="match status" value="1"/>
</dbReference>
<accession>A0A3B9IGK1</accession>
<dbReference type="InterPro" id="IPR018376">
    <property type="entry name" value="Enoyl-CoA_hyd/isom_CS"/>
</dbReference>
<dbReference type="SUPFAM" id="SSF52096">
    <property type="entry name" value="ClpP/crotonase"/>
    <property type="match status" value="1"/>
</dbReference>
<dbReference type="Proteomes" id="UP000257706">
    <property type="component" value="Unassembled WGS sequence"/>
</dbReference>
<organism evidence="3 4">
    <name type="scientific">Tistrella mobilis</name>
    <dbReference type="NCBI Taxonomy" id="171437"/>
    <lineage>
        <taxon>Bacteria</taxon>
        <taxon>Pseudomonadati</taxon>
        <taxon>Pseudomonadota</taxon>
        <taxon>Alphaproteobacteria</taxon>
        <taxon>Geminicoccales</taxon>
        <taxon>Geminicoccaceae</taxon>
        <taxon>Tistrella</taxon>
    </lineage>
</organism>
<comment type="similarity">
    <text evidence="1 2">Belongs to the enoyl-CoA hydratase/isomerase family.</text>
</comment>
<keyword evidence="3" id="KW-0456">Lyase</keyword>
<comment type="caution">
    <text evidence="3">The sequence shown here is derived from an EMBL/GenBank/DDBJ whole genome shotgun (WGS) entry which is preliminary data.</text>
</comment>
<dbReference type="AlphaFoldDB" id="A0A3B9IGK1"/>
<sequence length="315" mass="32861">MSSSRAMCCATSSFARRPALPRPAEFSFDPDVTPLRIPSPEGRQMTDQTQAAETPAVTLSLDRGVAVLEIRNPAKRNAVSYGMWVAMAEHLAGLRDMKPGELHAVVVRGHGERAFVSGADLSEFNEARSGTEGPKRYDAAVEAASAALEAMPVPTIALIHGACIGAGMGVALACDLRYADERATFGIPAARLGIGYHETGVRRLVDAIGAAPARELLMTAKRYDAAAAKAMGLVNAVLPVDALDGHVEAILDTLRENAPLSIRASKCSVRAATRPEDAAAVTAARTAIAACNGSADYAEGLAALTGRRAPVFTGN</sequence>
<evidence type="ECO:0000313" key="4">
    <source>
        <dbReference type="Proteomes" id="UP000257706"/>
    </source>
</evidence>
<proteinExistence type="inferred from homology"/>
<dbReference type="Pfam" id="PF00378">
    <property type="entry name" value="ECH_1"/>
    <property type="match status" value="1"/>
</dbReference>
<evidence type="ECO:0000313" key="3">
    <source>
        <dbReference type="EMBL" id="HAE46994.1"/>
    </source>
</evidence>
<dbReference type="EMBL" id="DMAI01000099">
    <property type="protein sequence ID" value="HAE46994.1"/>
    <property type="molecule type" value="Genomic_DNA"/>
</dbReference>
<dbReference type="Gene3D" id="3.90.226.10">
    <property type="entry name" value="2-enoyl-CoA Hydratase, Chain A, domain 1"/>
    <property type="match status" value="1"/>
</dbReference>
<dbReference type="InterPro" id="IPR001753">
    <property type="entry name" value="Enoyl-CoA_hydra/iso"/>
</dbReference>
<dbReference type="EC" id="4.2.1.17" evidence="3"/>
<dbReference type="GO" id="GO:0004300">
    <property type="term" value="F:enoyl-CoA hydratase activity"/>
    <property type="evidence" value="ECO:0007669"/>
    <property type="project" value="UniProtKB-EC"/>
</dbReference>
<protein>
    <submittedName>
        <fullName evidence="3">Enoyl-CoA hydratase</fullName>
        <ecNumber evidence="3">4.2.1.17</ecNumber>
    </submittedName>
</protein>
<dbReference type="InterPro" id="IPR029045">
    <property type="entry name" value="ClpP/crotonase-like_dom_sf"/>
</dbReference>
<reference evidence="3 4" key="1">
    <citation type="journal article" date="2018" name="Nat. Biotechnol.">
        <title>A standardized bacterial taxonomy based on genome phylogeny substantially revises the tree of life.</title>
        <authorList>
            <person name="Parks D.H."/>
            <person name="Chuvochina M."/>
            <person name="Waite D.W."/>
            <person name="Rinke C."/>
            <person name="Skarshewski A."/>
            <person name="Chaumeil P.A."/>
            <person name="Hugenholtz P."/>
        </authorList>
    </citation>
    <scope>NUCLEOTIDE SEQUENCE [LARGE SCALE GENOMIC DNA]</scope>
    <source>
        <strain evidence="3">UBA8739</strain>
    </source>
</reference>
<evidence type="ECO:0000256" key="2">
    <source>
        <dbReference type="RuleBase" id="RU003707"/>
    </source>
</evidence>